<dbReference type="SUPFAM" id="SSF46689">
    <property type="entry name" value="Homeodomain-like"/>
    <property type="match status" value="1"/>
</dbReference>
<dbReference type="InterPro" id="IPR001647">
    <property type="entry name" value="HTH_TetR"/>
</dbReference>
<proteinExistence type="predicted"/>
<dbReference type="InterPro" id="IPR050624">
    <property type="entry name" value="HTH-type_Tx_Regulator"/>
</dbReference>
<comment type="caution">
    <text evidence="4">The sequence shown here is derived from an EMBL/GenBank/DDBJ whole genome shotgun (WGS) entry which is preliminary data.</text>
</comment>
<dbReference type="GO" id="GO:0003677">
    <property type="term" value="F:DNA binding"/>
    <property type="evidence" value="ECO:0007669"/>
    <property type="project" value="UniProtKB-UniRule"/>
</dbReference>
<evidence type="ECO:0000313" key="5">
    <source>
        <dbReference type="Proteomes" id="UP000295301"/>
    </source>
</evidence>
<dbReference type="OrthoDB" id="9811084at2"/>
<organism evidence="4 5">
    <name type="scientific">Antarcticimicrobium luteum</name>
    <dbReference type="NCBI Taxonomy" id="2547397"/>
    <lineage>
        <taxon>Bacteria</taxon>
        <taxon>Pseudomonadati</taxon>
        <taxon>Pseudomonadota</taxon>
        <taxon>Alphaproteobacteria</taxon>
        <taxon>Rhodobacterales</taxon>
        <taxon>Paracoccaceae</taxon>
        <taxon>Antarcticimicrobium</taxon>
    </lineage>
</organism>
<dbReference type="Proteomes" id="UP000295301">
    <property type="component" value="Unassembled WGS sequence"/>
</dbReference>
<evidence type="ECO:0000259" key="3">
    <source>
        <dbReference type="PROSITE" id="PS50977"/>
    </source>
</evidence>
<dbReference type="InterPro" id="IPR009057">
    <property type="entry name" value="Homeodomain-like_sf"/>
</dbReference>
<dbReference type="Pfam" id="PF00440">
    <property type="entry name" value="TetR_N"/>
    <property type="match status" value="1"/>
</dbReference>
<dbReference type="SUPFAM" id="SSF48498">
    <property type="entry name" value="Tetracyclin repressor-like, C-terminal domain"/>
    <property type="match status" value="1"/>
</dbReference>
<dbReference type="InterPro" id="IPR036271">
    <property type="entry name" value="Tet_transcr_reg_TetR-rel_C_sf"/>
</dbReference>
<evidence type="ECO:0000313" key="4">
    <source>
        <dbReference type="EMBL" id="TDK41191.1"/>
    </source>
</evidence>
<keyword evidence="1 2" id="KW-0238">DNA-binding</keyword>
<dbReference type="AlphaFoldDB" id="A0A4R5UQM0"/>
<protein>
    <submittedName>
        <fullName evidence="4">TetR/AcrR family transcriptional regulator</fullName>
    </submittedName>
</protein>
<dbReference type="PANTHER" id="PTHR43479:SF11">
    <property type="entry name" value="ACREF_ENVCD OPERON REPRESSOR-RELATED"/>
    <property type="match status" value="1"/>
</dbReference>
<dbReference type="EMBL" id="SMUV01000074">
    <property type="protein sequence ID" value="TDK41191.1"/>
    <property type="molecule type" value="Genomic_DNA"/>
</dbReference>
<dbReference type="PANTHER" id="PTHR43479">
    <property type="entry name" value="ACREF/ENVCD OPERON REPRESSOR-RELATED"/>
    <property type="match status" value="1"/>
</dbReference>
<dbReference type="Gene3D" id="1.10.357.10">
    <property type="entry name" value="Tetracycline Repressor, domain 2"/>
    <property type="match status" value="1"/>
</dbReference>
<keyword evidence="5" id="KW-1185">Reference proteome</keyword>
<dbReference type="PROSITE" id="PS50977">
    <property type="entry name" value="HTH_TETR_2"/>
    <property type="match status" value="1"/>
</dbReference>
<accession>A0A4R5UQM0</accession>
<evidence type="ECO:0000256" key="1">
    <source>
        <dbReference type="ARBA" id="ARBA00023125"/>
    </source>
</evidence>
<feature type="DNA-binding region" description="H-T-H motif" evidence="2">
    <location>
        <begin position="17"/>
        <end position="36"/>
    </location>
</feature>
<evidence type="ECO:0000256" key="2">
    <source>
        <dbReference type="PROSITE-ProRule" id="PRU00335"/>
    </source>
</evidence>
<sequence length="181" mass="20329">MEAAAQIVGESGYAATTIAKVTQVAGVAHGTFYNYFEDRQELFDVLLPYIGERMTDWIAEELADFSGTGFEREVARFRAYCGYLRENPGFYRVLYEAEVFAPKAHEAHIRRLTEGYVRALQRAMAAGDLREMDEAELTTTAAILLGARAYVAMQFKESREVPEAAVNAYAALMRDGLFRKD</sequence>
<feature type="domain" description="HTH tetR-type" evidence="3">
    <location>
        <begin position="1"/>
        <end position="54"/>
    </location>
</feature>
<gene>
    <name evidence="4" type="ORF">E1832_21095</name>
</gene>
<reference evidence="4 5" key="1">
    <citation type="submission" date="2019-03" db="EMBL/GenBank/DDBJ databases">
        <title>Ruegeria lutea sp. nov., a novel strain, isolated from marine sediment, the Masan Bay, South Korea.</title>
        <authorList>
            <person name="Kim J."/>
            <person name="Kim D.-Y."/>
            <person name="Lee S.-S."/>
        </authorList>
    </citation>
    <scope>NUCLEOTIDE SEQUENCE [LARGE SCALE GENOMIC DNA]</scope>
    <source>
        <strain evidence="4 5">318-1</strain>
    </source>
</reference>
<name>A0A4R5UQM0_9RHOB</name>